<accession>A0A7W6FT22</accession>
<comment type="caution">
    <text evidence="2">The sequence shown here is derived from an EMBL/GenBank/DDBJ whole genome shotgun (WGS) entry which is preliminary data.</text>
</comment>
<name>A0A7W6FT22_9HYPH</name>
<sequence length="180" mass="20076">MKGTYASAILLGGRQFGQDRYEDALDLLVRASAVNAFAIGDLLTQFSFFRMQAEAIDVQVARLPWWMSDEDKAEWSRLARDQYRRNVAELYSSFMVEWSRRAGRMPWLFELAVQRTIPLASHVLVFPQHCPEASEIPAASEPVMKAMLELIADVAGMDRGPGSGSSLAGLTPPPSKRTLQ</sequence>
<evidence type="ECO:0000256" key="1">
    <source>
        <dbReference type="SAM" id="MobiDB-lite"/>
    </source>
</evidence>
<gene>
    <name evidence="2" type="ORF">GGR05_000401</name>
</gene>
<feature type="compositionally biased region" description="Pro residues" evidence="1">
    <location>
        <begin position="171"/>
        <end position="180"/>
    </location>
</feature>
<dbReference type="RefSeq" id="WP_090958606.1">
    <property type="nucleotide sequence ID" value="NZ_FOOA01000001.1"/>
</dbReference>
<dbReference type="Proteomes" id="UP000531216">
    <property type="component" value="Unassembled WGS sequence"/>
</dbReference>
<reference evidence="2 3" key="1">
    <citation type="submission" date="2020-08" db="EMBL/GenBank/DDBJ databases">
        <title>Genomic Encyclopedia of Type Strains, Phase IV (KMG-IV): sequencing the most valuable type-strain genomes for metagenomic binning, comparative biology and taxonomic classification.</title>
        <authorList>
            <person name="Goeker M."/>
        </authorList>
    </citation>
    <scope>NUCLEOTIDE SEQUENCE [LARGE SCALE GENOMIC DNA]</scope>
    <source>
        <strain evidence="2 3">DSM 25024</strain>
    </source>
</reference>
<protein>
    <submittedName>
        <fullName evidence="2">Uncharacterized protein</fullName>
    </submittedName>
</protein>
<evidence type="ECO:0000313" key="3">
    <source>
        <dbReference type="Proteomes" id="UP000531216"/>
    </source>
</evidence>
<dbReference type="AlphaFoldDB" id="A0A7W6FT22"/>
<organism evidence="2 3">
    <name type="scientific">Aureimonas phyllosphaerae</name>
    <dbReference type="NCBI Taxonomy" id="1166078"/>
    <lineage>
        <taxon>Bacteria</taxon>
        <taxon>Pseudomonadati</taxon>
        <taxon>Pseudomonadota</taxon>
        <taxon>Alphaproteobacteria</taxon>
        <taxon>Hyphomicrobiales</taxon>
        <taxon>Aurantimonadaceae</taxon>
        <taxon>Aureimonas</taxon>
    </lineage>
</organism>
<dbReference type="EMBL" id="JACIDO010000001">
    <property type="protein sequence ID" value="MBB3934290.1"/>
    <property type="molecule type" value="Genomic_DNA"/>
</dbReference>
<keyword evidence="3" id="KW-1185">Reference proteome</keyword>
<proteinExistence type="predicted"/>
<dbReference type="OrthoDB" id="9874633at2"/>
<feature type="region of interest" description="Disordered" evidence="1">
    <location>
        <begin position="159"/>
        <end position="180"/>
    </location>
</feature>
<evidence type="ECO:0000313" key="2">
    <source>
        <dbReference type="EMBL" id="MBB3934290.1"/>
    </source>
</evidence>